<dbReference type="OrthoDB" id="439921at2759"/>
<dbReference type="InterPro" id="IPR034733">
    <property type="entry name" value="AcCoA_carboxyl_beta"/>
</dbReference>
<dbReference type="UniPathway" id="UPA00363">
    <property type="reaction ID" value="UER00861"/>
</dbReference>
<dbReference type="GO" id="GO:0005739">
    <property type="term" value="C:mitochondrion"/>
    <property type="evidence" value="ECO:0007669"/>
    <property type="project" value="TreeGrafter"/>
</dbReference>
<feature type="domain" description="CoA carboxyltransferase C-terminal" evidence="8">
    <location>
        <begin position="294"/>
        <end position="554"/>
    </location>
</feature>
<dbReference type="EC" id="6.4.1.4" evidence="3"/>
<gene>
    <name evidence="9" type="ORF">FVE85_0612</name>
</gene>
<evidence type="ECO:0000256" key="3">
    <source>
        <dbReference type="ARBA" id="ARBA00026116"/>
    </source>
</evidence>
<dbReference type="PANTHER" id="PTHR22855:SF13">
    <property type="entry name" value="METHYLCROTONOYL-COA CARBOXYLASE BETA CHAIN, MITOCHONDRIAL"/>
    <property type="match status" value="1"/>
</dbReference>
<keyword evidence="10" id="KW-1185">Reference proteome</keyword>
<feature type="domain" description="CoA carboxyltransferase N-terminal" evidence="7">
    <location>
        <begin position="23"/>
        <end position="282"/>
    </location>
</feature>
<dbReference type="InterPro" id="IPR011762">
    <property type="entry name" value="COA_CT_N"/>
</dbReference>
<evidence type="ECO:0000259" key="7">
    <source>
        <dbReference type="PROSITE" id="PS50980"/>
    </source>
</evidence>
<accession>A0A5J4Z1W7</accession>
<dbReference type="Gene3D" id="3.90.226.10">
    <property type="entry name" value="2-enoyl-CoA Hydratase, Chain A, domain 1"/>
    <property type="match status" value="2"/>
</dbReference>
<dbReference type="EMBL" id="VRMN01000002">
    <property type="protein sequence ID" value="KAA8496883.1"/>
    <property type="molecule type" value="Genomic_DNA"/>
</dbReference>
<comment type="pathway">
    <text evidence="2">Amino-acid degradation; L-leucine degradation; (S)-3-hydroxy-3-methylglutaryl-CoA from 3-isovaleryl-CoA: step 2/3.</text>
</comment>
<dbReference type="PROSITE" id="PS50989">
    <property type="entry name" value="COA_CT_CTER"/>
    <property type="match status" value="1"/>
</dbReference>
<sequence length="568" mass="60769">MGARIGNAVRRDLPRALRNCERMQELELELKRVLAVDVLCGGGASAMQRHMSRGKLPVRERVHRLLDPLSPFLELSQLAGYKLYDEKPILPAGGVVTGIGKVHGHLVMVVANDATVSGGTYFPITVKKHLRAQHIAQQCGLPCVYLVDSGGAYLPRQADVFPDRDHFGRIFFNQARMSAAGLAQIAVVMGSCTAGGAYVPAMADEAIIVRKTGSIFLGGPPLVKAATGEDVSVEELGGAEMHCSKSGVADYLAENDEHALQLARDAMAQRVTAFTTGSSAASSSAPTFDAPLFPIDDLRYIIPSDSKEMYDVREVLARLVDGSRFHEFKPTYGASLVTGWAHVHGQVVGILANNGILFSESANKAAHFIQLCEQRAIPLLFLHNVSGFMVGSAYEQGGIAKHGAKWVNAVSNARVPKISLLIGGSHGAANYAMCGRAYDPHFLLTWPNAKISVMGGTQAANVLYTIQRDAAAQRDGQKKKANAVSAERDADGAAQELKLKQEIESKFEQEGSVYYAGARLWDDGCILPTDSRKVLALCLAAAAAGNRSVAAPSTHVRTAGSTFGVFRM</sequence>
<dbReference type="OMA" id="GATTHCE"/>
<comment type="catalytic activity">
    <reaction evidence="6">
        <text>3-methylbut-2-enoyl-CoA + hydrogencarbonate + ATP = 3-methyl-(2E)-glutaconyl-CoA + ADP + phosphate + H(+)</text>
        <dbReference type="Rhea" id="RHEA:13589"/>
        <dbReference type="ChEBI" id="CHEBI:15378"/>
        <dbReference type="ChEBI" id="CHEBI:17544"/>
        <dbReference type="ChEBI" id="CHEBI:30616"/>
        <dbReference type="ChEBI" id="CHEBI:43474"/>
        <dbReference type="ChEBI" id="CHEBI:57344"/>
        <dbReference type="ChEBI" id="CHEBI:57346"/>
        <dbReference type="ChEBI" id="CHEBI:456216"/>
        <dbReference type="EC" id="6.4.1.4"/>
    </reaction>
</comment>
<dbReference type="PROSITE" id="PS50980">
    <property type="entry name" value="COA_CT_NTER"/>
    <property type="match status" value="1"/>
</dbReference>
<dbReference type="InterPro" id="IPR011763">
    <property type="entry name" value="COA_CT_C"/>
</dbReference>
<evidence type="ECO:0000256" key="4">
    <source>
        <dbReference type="ARBA" id="ARBA00031237"/>
    </source>
</evidence>
<evidence type="ECO:0000313" key="10">
    <source>
        <dbReference type="Proteomes" id="UP000324585"/>
    </source>
</evidence>
<reference evidence="10" key="1">
    <citation type="journal article" date="2019" name="Nat. Commun.">
        <title>Expansion of phycobilisome linker gene families in mesophilic red algae.</title>
        <authorList>
            <person name="Lee J."/>
            <person name="Kim D."/>
            <person name="Bhattacharya D."/>
            <person name="Yoon H.S."/>
        </authorList>
    </citation>
    <scope>NUCLEOTIDE SEQUENCE [LARGE SCALE GENOMIC DNA]</scope>
    <source>
        <strain evidence="10">CCMP 1328</strain>
    </source>
</reference>
<dbReference type="SUPFAM" id="SSF52096">
    <property type="entry name" value="ClpP/crotonase"/>
    <property type="match status" value="2"/>
</dbReference>
<comment type="caution">
    <text evidence="9">The sequence shown here is derived from an EMBL/GenBank/DDBJ whole genome shotgun (WGS) entry which is preliminary data.</text>
</comment>
<proteinExistence type="inferred from homology"/>
<dbReference type="InterPro" id="IPR029045">
    <property type="entry name" value="ClpP/crotonase-like_dom_sf"/>
</dbReference>
<evidence type="ECO:0000256" key="1">
    <source>
        <dbReference type="ARBA" id="ARBA00006102"/>
    </source>
</evidence>
<evidence type="ECO:0000313" key="9">
    <source>
        <dbReference type="EMBL" id="KAA8496883.1"/>
    </source>
</evidence>
<evidence type="ECO:0000256" key="6">
    <source>
        <dbReference type="ARBA" id="ARBA00052347"/>
    </source>
</evidence>
<dbReference type="AlphaFoldDB" id="A0A5J4Z1W7"/>
<dbReference type="GO" id="GO:0006552">
    <property type="term" value="P:L-leucine catabolic process"/>
    <property type="evidence" value="ECO:0007669"/>
    <property type="project" value="UniProtKB-UniPathway"/>
</dbReference>
<dbReference type="FunFam" id="3.90.226.10:FF:000004">
    <property type="entry name" value="Methylcrotonoyl-CoA carboxylase beta chain"/>
    <property type="match status" value="1"/>
</dbReference>
<name>A0A5J4Z1W7_PORPP</name>
<comment type="similarity">
    <text evidence="1">Belongs to the AccD/PCCB family.</text>
</comment>
<dbReference type="GO" id="GO:1905202">
    <property type="term" value="C:methylcrotonoyl-CoA carboxylase complex"/>
    <property type="evidence" value="ECO:0007669"/>
    <property type="project" value="TreeGrafter"/>
</dbReference>
<dbReference type="Proteomes" id="UP000324585">
    <property type="component" value="Unassembled WGS sequence"/>
</dbReference>
<evidence type="ECO:0000256" key="5">
    <source>
        <dbReference type="ARBA" id="ARBA00031404"/>
    </source>
</evidence>
<protein>
    <recommendedName>
        <fullName evidence="3">methylcrotonoyl-CoA carboxylase</fullName>
        <ecNumber evidence="3">6.4.1.4</ecNumber>
    </recommendedName>
    <alternativeName>
        <fullName evidence="5">3-methylcrotonyl-CoA carboxylase 2</fullName>
    </alternativeName>
    <alternativeName>
        <fullName evidence="4">3-methylcrotonyl-CoA:carbon dioxide ligase subunit beta</fullName>
    </alternativeName>
</protein>
<evidence type="ECO:0000259" key="8">
    <source>
        <dbReference type="PROSITE" id="PS50989"/>
    </source>
</evidence>
<dbReference type="PANTHER" id="PTHR22855">
    <property type="entry name" value="ACETYL, PROPIONYL, PYRUVATE, AND GLUTACONYL CARBOXYLASE-RELATED"/>
    <property type="match status" value="1"/>
</dbReference>
<evidence type="ECO:0000256" key="2">
    <source>
        <dbReference type="ARBA" id="ARBA00025711"/>
    </source>
</evidence>
<dbReference type="GO" id="GO:0004485">
    <property type="term" value="F:methylcrotonoyl-CoA carboxylase activity"/>
    <property type="evidence" value="ECO:0007669"/>
    <property type="project" value="UniProtKB-EC"/>
</dbReference>
<organism evidence="9 10">
    <name type="scientific">Porphyridium purpureum</name>
    <name type="common">Red alga</name>
    <name type="synonym">Porphyridium cruentum</name>
    <dbReference type="NCBI Taxonomy" id="35688"/>
    <lineage>
        <taxon>Eukaryota</taxon>
        <taxon>Rhodophyta</taxon>
        <taxon>Bangiophyceae</taxon>
        <taxon>Porphyridiales</taxon>
        <taxon>Porphyridiaceae</taxon>
        <taxon>Porphyridium</taxon>
    </lineage>
</organism>
<dbReference type="Pfam" id="PF01039">
    <property type="entry name" value="Carboxyl_trans"/>
    <property type="match status" value="1"/>
</dbReference>
<dbReference type="InterPro" id="IPR045190">
    <property type="entry name" value="MCCB/AccD1-like"/>
</dbReference>
<dbReference type="FunFam" id="3.90.226.10:FF:000046">
    <property type="entry name" value="Geranyl-CoA carboxylase beta subunit"/>
    <property type="match status" value="1"/>
</dbReference>